<comment type="caution">
    <text evidence="6">The sequence shown here is derived from an EMBL/GenBank/DDBJ whole genome shotgun (WGS) entry which is preliminary data.</text>
</comment>
<sequence length="122" mass="13277">MTTHMHITAWALALILLIVSLIMYKQGKAKPGKILHMILRLDYLFILYTGGDLLANYFGGGDMLPEAIVKGVAGLWVIVAMELILVKTSKAKPAKGAWIQLVIALLITLILGFGRLPLGILP</sequence>
<dbReference type="OrthoDB" id="2365314at2"/>
<comment type="subcellular location">
    <subcellularLocation>
        <location evidence="5">Cell membrane</location>
        <topology evidence="5">Multi-pass membrane protein</topology>
    </subcellularLocation>
</comment>
<evidence type="ECO:0000313" key="6">
    <source>
        <dbReference type="EMBL" id="GAQ19650.1"/>
    </source>
</evidence>
<evidence type="ECO:0000256" key="5">
    <source>
        <dbReference type="HAMAP-Rule" id="MF_01536"/>
    </source>
</evidence>
<dbReference type="Pfam" id="PF07457">
    <property type="entry name" value="DUF1516"/>
    <property type="match status" value="1"/>
</dbReference>
<evidence type="ECO:0000256" key="1">
    <source>
        <dbReference type="ARBA" id="ARBA00022475"/>
    </source>
</evidence>
<evidence type="ECO:0000313" key="7">
    <source>
        <dbReference type="Proteomes" id="UP000052946"/>
    </source>
</evidence>
<feature type="transmembrane region" description="Helical" evidence="5">
    <location>
        <begin position="37"/>
        <end position="55"/>
    </location>
</feature>
<dbReference type="AlphaFoldDB" id="A0A0U9HAH7"/>
<protein>
    <recommendedName>
        <fullName evidence="5">UPF0344 protein OPHB3_3633</fullName>
    </recommendedName>
</protein>
<proteinExistence type="inferred from homology"/>
<accession>A0A0U9HAH7</accession>
<keyword evidence="1 5" id="KW-1003">Cell membrane</keyword>
<evidence type="ECO:0000256" key="4">
    <source>
        <dbReference type="ARBA" id="ARBA00023136"/>
    </source>
</evidence>
<reference evidence="6 7" key="2">
    <citation type="journal article" date="2016" name="Genome Announc.">
        <title>Draft Genome Sequence of Oceanobacillus picturae Heshi-B3, Isolated from Fermented Rice Bran in a Traditional Japanese Seafood Dish.</title>
        <authorList>
            <person name="Akuzawa S."/>
            <person name="Nagaoka J."/>
            <person name="Kanekatsu M."/>
            <person name="Kanesaki Y."/>
            <person name="Suzuki T."/>
        </authorList>
    </citation>
    <scope>NUCLEOTIDE SEQUENCE [LARGE SCALE GENOMIC DNA]</scope>
    <source>
        <strain evidence="6 7">Heshi-B3</strain>
    </source>
</reference>
<organism evidence="6 7">
    <name type="scientific">Oceanobacillus picturae</name>
    <dbReference type="NCBI Taxonomy" id="171693"/>
    <lineage>
        <taxon>Bacteria</taxon>
        <taxon>Bacillati</taxon>
        <taxon>Bacillota</taxon>
        <taxon>Bacilli</taxon>
        <taxon>Bacillales</taxon>
        <taxon>Bacillaceae</taxon>
        <taxon>Oceanobacillus</taxon>
    </lineage>
</organism>
<dbReference type="EMBL" id="BBXV01000057">
    <property type="protein sequence ID" value="GAQ19650.1"/>
    <property type="molecule type" value="Genomic_DNA"/>
</dbReference>
<dbReference type="InterPro" id="IPR010899">
    <property type="entry name" value="UPF0344"/>
</dbReference>
<reference evidence="7" key="1">
    <citation type="submission" date="2015-07" db="EMBL/GenBank/DDBJ databases">
        <title>Draft Genome Sequence of Oceanobacillus picturae Heshi-B3 that Was Isolated from Fermented Rice Bran with Aging Salted Mackerel, Which Was Named Heshiko as Traditional Fermented Seafood in Japan.</title>
        <authorList>
            <person name="Akuzawa S."/>
            <person name="Nakagawa J."/>
            <person name="Kanekatsu T."/>
            <person name="Kanesaki Y."/>
            <person name="Suzuki T."/>
        </authorList>
    </citation>
    <scope>NUCLEOTIDE SEQUENCE [LARGE SCALE GENOMIC DNA]</scope>
    <source>
        <strain evidence="7">Heshi-B3</strain>
    </source>
</reference>
<feature type="transmembrane region" description="Helical" evidence="5">
    <location>
        <begin position="67"/>
        <end position="86"/>
    </location>
</feature>
<evidence type="ECO:0000256" key="2">
    <source>
        <dbReference type="ARBA" id="ARBA00022692"/>
    </source>
</evidence>
<gene>
    <name evidence="6" type="ORF">OPHB3_3633</name>
</gene>
<evidence type="ECO:0000256" key="3">
    <source>
        <dbReference type="ARBA" id="ARBA00022989"/>
    </source>
</evidence>
<keyword evidence="4 5" id="KW-0472">Membrane</keyword>
<feature type="transmembrane region" description="Helical" evidence="5">
    <location>
        <begin position="6"/>
        <end position="25"/>
    </location>
</feature>
<feature type="transmembrane region" description="Helical" evidence="5">
    <location>
        <begin position="98"/>
        <end position="118"/>
    </location>
</feature>
<name>A0A0U9HAH7_9BACI</name>
<dbReference type="GO" id="GO:0005886">
    <property type="term" value="C:plasma membrane"/>
    <property type="evidence" value="ECO:0007669"/>
    <property type="project" value="UniProtKB-SubCell"/>
</dbReference>
<keyword evidence="3 5" id="KW-1133">Transmembrane helix</keyword>
<dbReference type="RefSeq" id="WP_058951233.1">
    <property type="nucleotide sequence ID" value="NZ_BBXV01000057.1"/>
</dbReference>
<keyword evidence="2 5" id="KW-0812">Transmembrane</keyword>
<comment type="similarity">
    <text evidence="5">Belongs to the UPF0344 family.</text>
</comment>
<dbReference type="Proteomes" id="UP000052946">
    <property type="component" value="Unassembled WGS sequence"/>
</dbReference>
<dbReference type="HAMAP" id="MF_01536">
    <property type="entry name" value="UPF0344"/>
    <property type="match status" value="1"/>
</dbReference>